<feature type="compositionally biased region" description="Low complexity" evidence="1">
    <location>
        <begin position="97"/>
        <end position="158"/>
    </location>
</feature>
<dbReference type="OrthoDB" id="3263215at2759"/>
<comment type="caution">
    <text evidence="3">The sequence shown here is derived from an EMBL/GenBank/DDBJ whole genome shotgun (WGS) entry which is preliminary data.</text>
</comment>
<accession>A0A4Y9XYX8</accession>
<evidence type="ECO:0000313" key="4">
    <source>
        <dbReference type="Proteomes" id="UP000298327"/>
    </source>
</evidence>
<feature type="compositionally biased region" description="Polar residues" evidence="1">
    <location>
        <begin position="299"/>
        <end position="313"/>
    </location>
</feature>
<feature type="transmembrane region" description="Helical" evidence="2">
    <location>
        <begin position="213"/>
        <end position="235"/>
    </location>
</feature>
<feature type="transmembrane region" description="Helical" evidence="2">
    <location>
        <begin position="701"/>
        <end position="723"/>
    </location>
</feature>
<keyword evidence="4" id="KW-1185">Reference proteome</keyword>
<feature type="region of interest" description="Disordered" evidence="1">
    <location>
        <begin position="97"/>
        <end position="162"/>
    </location>
</feature>
<sequence>MVCTPSATETQFATIISTSLSTTFTDSVQTLPGVETTVVTTSCLSTVSDACATSTEVTAVSTLPGEVTTIQVPFIITNIVTDSEPTLTLFASCSTTSSLSSSPSPSNTPSPSASSTNPASGSSSSQASGAASPAVASDTSSAGFSSTSLSTPSPTVMTEQTSTTLANGSVVVQVTVVTSTHPPTAVGAPSAAQPSQSTQQDNAGGSSSNLPPILGGVIGGFFGLIGLVALIWFIFFHRRRRHSDIEEEVVPYPVTRVKDRQLDLDNEPKPYQYGLVGRPNSVATSATSPPNTPPASSSLNHFSRTPQLNNRDSITPLMLPEAYYAAGSTTPEMLSSGSSSPHMQRQRRVSRADELDSRPTSVATAPISERRLSRASLGHLNVNLPTADSNDYFGLMSDADRTTTLGSPRSIVERRDLQVVNAPLSPSSTVASLTDSPRTVPLQAPLVPFVASRPSTPGTPPPRPEKSSRRPRISQPGEVIVHKDGGRVPDDRVSVTGSMTAGGSTSPQESPPPPEYREEQCRALGNYVLNPVDVNTERTASGIEPDTMTSGKVQNEGETRPGKSTLTPNTPREASHDASLRIRRASRAPPRTMPLQTMASERTPFPDAYSRLWKKDNSTECSTMTMIARRTLGFVGLNIVRFISIVSLVLALVVTVRLVSNDVDLIKSAMSKKPSTPPAGNSTATASAAPPPGNPASPDPVASLIAGLLNGMLVSFATSALLFSEVEWPVKFWDTFFPVLGSGHGLGPLGIFQIFMGAMIIDRVADNLTFVAGMMVLFTGVLNVMLGFLLRGSSKELRSVKSWHARKDAPILPKYRAPVFRASLFQPQNSGAVPYDVSDEKAGYGFGMEGEKAASLDGYVVAALPETLVRPSRPTKDNGLPQLDQNPSSRGNRFRSSPRAL</sequence>
<evidence type="ECO:0000313" key="3">
    <source>
        <dbReference type="EMBL" id="TFY55305.1"/>
    </source>
</evidence>
<feature type="region of interest" description="Disordered" evidence="1">
    <location>
        <begin position="870"/>
        <end position="901"/>
    </location>
</feature>
<feature type="transmembrane region" description="Helical" evidence="2">
    <location>
        <begin position="632"/>
        <end position="654"/>
    </location>
</feature>
<protein>
    <recommendedName>
        <fullName evidence="5">Transmembrane protein</fullName>
    </recommendedName>
</protein>
<feature type="compositionally biased region" description="Polar residues" evidence="1">
    <location>
        <begin position="495"/>
        <end position="505"/>
    </location>
</feature>
<feature type="compositionally biased region" description="Low complexity" evidence="1">
    <location>
        <begin position="678"/>
        <end position="688"/>
    </location>
</feature>
<proteinExistence type="predicted"/>
<feature type="region of interest" description="Disordered" evidence="1">
    <location>
        <begin position="670"/>
        <end position="695"/>
    </location>
</feature>
<feature type="transmembrane region" description="Helical" evidence="2">
    <location>
        <begin position="735"/>
        <end position="761"/>
    </location>
</feature>
<feature type="region of interest" description="Disordered" evidence="1">
    <location>
        <begin position="446"/>
        <end position="518"/>
    </location>
</feature>
<evidence type="ECO:0000256" key="2">
    <source>
        <dbReference type="SAM" id="Phobius"/>
    </source>
</evidence>
<feature type="transmembrane region" description="Helical" evidence="2">
    <location>
        <begin position="767"/>
        <end position="790"/>
    </location>
</feature>
<name>A0A4Y9XYX8_9AGAM</name>
<keyword evidence="2" id="KW-1133">Transmembrane helix</keyword>
<feature type="compositionally biased region" description="Polar residues" evidence="1">
    <location>
        <begin position="329"/>
        <end position="343"/>
    </location>
</feature>
<feature type="region of interest" description="Disordered" evidence="1">
    <location>
        <begin position="277"/>
        <end position="313"/>
    </location>
</feature>
<dbReference type="EMBL" id="SEOQ01000931">
    <property type="protein sequence ID" value="TFY55305.1"/>
    <property type="molecule type" value="Genomic_DNA"/>
</dbReference>
<evidence type="ECO:0000256" key="1">
    <source>
        <dbReference type="SAM" id="MobiDB-lite"/>
    </source>
</evidence>
<organism evidence="3 4">
    <name type="scientific">Dentipellis fragilis</name>
    <dbReference type="NCBI Taxonomy" id="205917"/>
    <lineage>
        <taxon>Eukaryota</taxon>
        <taxon>Fungi</taxon>
        <taxon>Dikarya</taxon>
        <taxon>Basidiomycota</taxon>
        <taxon>Agaricomycotina</taxon>
        <taxon>Agaricomycetes</taxon>
        <taxon>Russulales</taxon>
        <taxon>Hericiaceae</taxon>
        <taxon>Dentipellis</taxon>
    </lineage>
</organism>
<feature type="compositionally biased region" description="Polar residues" evidence="1">
    <location>
        <begin position="562"/>
        <end position="572"/>
    </location>
</feature>
<feature type="compositionally biased region" description="Basic and acidic residues" evidence="1">
    <location>
        <begin position="480"/>
        <end position="493"/>
    </location>
</feature>
<feature type="region of interest" description="Disordered" evidence="1">
    <location>
        <begin position="182"/>
        <end position="207"/>
    </location>
</feature>
<feature type="compositionally biased region" description="Polar residues" evidence="1">
    <location>
        <begin position="883"/>
        <end position="895"/>
    </location>
</feature>
<keyword evidence="2" id="KW-0812">Transmembrane</keyword>
<dbReference type="CDD" id="cd12087">
    <property type="entry name" value="TM_EGFR-like"/>
    <property type="match status" value="1"/>
</dbReference>
<feature type="region of interest" description="Disordered" evidence="1">
    <location>
        <begin position="329"/>
        <end position="364"/>
    </location>
</feature>
<feature type="compositionally biased region" description="Low complexity" evidence="1">
    <location>
        <begin position="281"/>
        <end position="298"/>
    </location>
</feature>
<gene>
    <name evidence="3" type="ORF">EVG20_g9370</name>
</gene>
<feature type="compositionally biased region" description="Low complexity" evidence="1">
    <location>
        <begin position="188"/>
        <end position="200"/>
    </location>
</feature>
<dbReference type="AlphaFoldDB" id="A0A4Y9XYX8"/>
<evidence type="ECO:0008006" key="5">
    <source>
        <dbReference type="Google" id="ProtNLM"/>
    </source>
</evidence>
<keyword evidence="2" id="KW-0472">Membrane</keyword>
<dbReference type="Proteomes" id="UP000298327">
    <property type="component" value="Unassembled WGS sequence"/>
</dbReference>
<reference evidence="3 4" key="1">
    <citation type="submission" date="2019-02" db="EMBL/GenBank/DDBJ databases">
        <title>Genome sequencing of the rare red list fungi Dentipellis fragilis.</title>
        <authorList>
            <person name="Buettner E."/>
            <person name="Kellner H."/>
        </authorList>
    </citation>
    <scope>NUCLEOTIDE SEQUENCE [LARGE SCALE GENOMIC DNA]</scope>
    <source>
        <strain evidence="3 4">DSM 105465</strain>
    </source>
</reference>
<feature type="region of interest" description="Disordered" evidence="1">
    <location>
        <begin position="538"/>
        <end position="577"/>
    </location>
</feature>